<keyword evidence="5" id="KW-1185">Reference proteome</keyword>
<keyword evidence="3" id="KW-0472">Membrane</keyword>
<dbReference type="GO" id="GO:0071787">
    <property type="term" value="P:endoplasmic reticulum tubular network formation"/>
    <property type="evidence" value="ECO:0007669"/>
    <property type="project" value="InterPro"/>
</dbReference>
<feature type="non-terminal residue" evidence="4">
    <location>
        <position position="1"/>
    </location>
</feature>
<dbReference type="GO" id="GO:0010008">
    <property type="term" value="C:endosome membrane"/>
    <property type="evidence" value="ECO:0007669"/>
    <property type="project" value="UniProtKB-SubCell"/>
</dbReference>
<proteinExistence type="predicted"/>
<evidence type="ECO:0000256" key="3">
    <source>
        <dbReference type="ARBA" id="ARBA00023136"/>
    </source>
</evidence>
<dbReference type="InterPro" id="IPR042405">
    <property type="entry name" value="Protrudin"/>
</dbReference>
<accession>A0A8X7X8R8</accession>
<evidence type="ECO:0000256" key="1">
    <source>
        <dbReference type="ARBA" id="ARBA00004608"/>
    </source>
</evidence>
<evidence type="ECO:0000256" key="2">
    <source>
        <dbReference type="ARBA" id="ARBA00022753"/>
    </source>
</evidence>
<dbReference type="Proteomes" id="UP000886611">
    <property type="component" value="Unassembled WGS sequence"/>
</dbReference>
<feature type="non-terminal residue" evidence="4">
    <location>
        <position position="186"/>
    </location>
</feature>
<dbReference type="GO" id="GO:0032584">
    <property type="term" value="C:growth cone membrane"/>
    <property type="evidence" value="ECO:0007669"/>
    <property type="project" value="TreeGrafter"/>
</dbReference>
<gene>
    <name evidence="4" type="primary">Zfyve27</name>
    <name evidence="4" type="ORF">GTO96_0001638</name>
</gene>
<dbReference type="GO" id="GO:0071782">
    <property type="term" value="C:endoplasmic reticulum tubular network"/>
    <property type="evidence" value="ECO:0007669"/>
    <property type="project" value="TreeGrafter"/>
</dbReference>
<organism evidence="4 5">
    <name type="scientific">Polypterus senegalus</name>
    <name type="common">Senegal bichir</name>
    <dbReference type="NCBI Taxonomy" id="55291"/>
    <lineage>
        <taxon>Eukaryota</taxon>
        <taxon>Metazoa</taxon>
        <taxon>Chordata</taxon>
        <taxon>Craniata</taxon>
        <taxon>Vertebrata</taxon>
        <taxon>Euteleostomi</taxon>
        <taxon>Actinopterygii</taxon>
        <taxon>Polypteriformes</taxon>
        <taxon>Polypteridae</taxon>
        <taxon>Polypterus</taxon>
    </lineage>
</organism>
<dbReference type="GO" id="GO:0045773">
    <property type="term" value="P:positive regulation of axon extension"/>
    <property type="evidence" value="ECO:0007669"/>
    <property type="project" value="TreeGrafter"/>
</dbReference>
<dbReference type="AlphaFoldDB" id="A0A8X7X8R8"/>
<dbReference type="GO" id="GO:0072659">
    <property type="term" value="P:protein localization to plasma membrane"/>
    <property type="evidence" value="ECO:0007669"/>
    <property type="project" value="InterPro"/>
</dbReference>
<sequence>MLQVADDDLPAALPGVAKVLPFAPEALRTSLAGSSAILPGVAEVTVLQVPRGLRRWPRVPTGQNLFASLPWSSSNPGQLLPRDPEAIHVHFRSFQASRPVYSSCDLFFRENMDHSPGSFEEAEEAEPDDEFKDAIEEDDDVPPGVGDLDLGMADNGLLSRNEPIRSKVSKLTEKLRKRYPANNYGT</sequence>
<keyword evidence="2" id="KW-0967">Endosome</keyword>
<dbReference type="EMBL" id="JAATIS010004040">
    <property type="protein sequence ID" value="KAG2462017.1"/>
    <property type="molecule type" value="Genomic_DNA"/>
</dbReference>
<dbReference type="GO" id="GO:0048011">
    <property type="term" value="P:neurotrophin TRK receptor signaling pathway"/>
    <property type="evidence" value="ECO:0007669"/>
    <property type="project" value="TreeGrafter"/>
</dbReference>
<name>A0A8X7X8R8_POLSE</name>
<comment type="caution">
    <text evidence="4">The sequence shown here is derived from an EMBL/GenBank/DDBJ whole genome shotgun (WGS) entry which is preliminary data.</text>
</comment>
<protein>
    <submittedName>
        <fullName evidence="4">ZFY27 protein</fullName>
    </submittedName>
</protein>
<evidence type="ECO:0000313" key="4">
    <source>
        <dbReference type="EMBL" id="KAG2462017.1"/>
    </source>
</evidence>
<reference evidence="4 5" key="1">
    <citation type="journal article" date="2021" name="Cell">
        <title>Tracing the genetic footprints of vertebrate landing in non-teleost ray-finned fishes.</title>
        <authorList>
            <person name="Bi X."/>
            <person name="Wang K."/>
            <person name="Yang L."/>
            <person name="Pan H."/>
            <person name="Jiang H."/>
            <person name="Wei Q."/>
            <person name="Fang M."/>
            <person name="Yu H."/>
            <person name="Zhu C."/>
            <person name="Cai Y."/>
            <person name="He Y."/>
            <person name="Gan X."/>
            <person name="Zeng H."/>
            <person name="Yu D."/>
            <person name="Zhu Y."/>
            <person name="Jiang H."/>
            <person name="Qiu Q."/>
            <person name="Yang H."/>
            <person name="Zhang Y.E."/>
            <person name="Wang W."/>
            <person name="Zhu M."/>
            <person name="He S."/>
            <person name="Zhang G."/>
        </authorList>
    </citation>
    <scope>NUCLEOTIDE SEQUENCE [LARGE SCALE GENOMIC DNA]</scope>
    <source>
        <strain evidence="4">Bchr_013</strain>
    </source>
</reference>
<dbReference type="GO" id="GO:0031175">
    <property type="term" value="P:neuron projection development"/>
    <property type="evidence" value="ECO:0007669"/>
    <property type="project" value="TreeGrafter"/>
</dbReference>
<dbReference type="PANTHER" id="PTHR14543:SF1">
    <property type="entry name" value="PROTRUDIN"/>
    <property type="match status" value="1"/>
</dbReference>
<comment type="subcellular location">
    <subcellularLocation>
        <location evidence="1">Endosome membrane</location>
    </subcellularLocation>
</comment>
<dbReference type="PANTHER" id="PTHR14543">
    <property type="entry name" value="PROTRUDIN"/>
    <property type="match status" value="1"/>
</dbReference>
<dbReference type="GO" id="GO:0016192">
    <property type="term" value="P:vesicle-mediated transport"/>
    <property type="evidence" value="ECO:0007669"/>
    <property type="project" value="InterPro"/>
</dbReference>
<evidence type="ECO:0000313" key="5">
    <source>
        <dbReference type="Proteomes" id="UP000886611"/>
    </source>
</evidence>